<comment type="similarity">
    <text evidence="1">Belongs to the complex I NDUFA9 subunit family.</text>
</comment>
<dbReference type="PANTHER" id="PTHR12126:SF11">
    <property type="entry name" value="NADH DEHYDROGENASE [UBIQUINONE] 1 ALPHA SUBCOMPLEX SUBUNIT 9, MITOCHONDRIAL"/>
    <property type="match status" value="1"/>
</dbReference>
<accession>A0ABP0FNH1</accession>
<evidence type="ECO:0000256" key="1">
    <source>
        <dbReference type="ARBA" id="ARBA00038501"/>
    </source>
</evidence>
<evidence type="ECO:0000256" key="3">
    <source>
        <dbReference type="ARBA" id="ARBA00042000"/>
    </source>
</evidence>
<dbReference type="InterPro" id="IPR051207">
    <property type="entry name" value="ComplexI_NDUFA9_subunit"/>
</dbReference>
<organism evidence="7 8">
    <name type="scientific">Clavelina lepadiformis</name>
    <name type="common">Light-bulb sea squirt</name>
    <name type="synonym">Ascidia lepadiformis</name>
    <dbReference type="NCBI Taxonomy" id="159417"/>
    <lineage>
        <taxon>Eukaryota</taxon>
        <taxon>Metazoa</taxon>
        <taxon>Chordata</taxon>
        <taxon>Tunicata</taxon>
        <taxon>Ascidiacea</taxon>
        <taxon>Aplousobranchia</taxon>
        <taxon>Clavelinidae</taxon>
        <taxon>Clavelina</taxon>
    </lineage>
</organism>
<comment type="caution">
    <text evidence="7">The sequence shown here is derived from an EMBL/GenBank/DDBJ whole genome shotgun (WGS) entry which is preliminary data.</text>
</comment>
<comment type="subunit">
    <text evidence="5">Complex I is composed of 45 different subunits. This a component of the hydrophobic protein fraction. Interacts with BLOC1S1. Interacts with SLC2A4. Interacts with CLOCK. Interacts with RAB5IF.</text>
</comment>
<dbReference type="InterPro" id="IPR036291">
    <property type="entry name" value="NAD(P)-bd_dom_sf"/>
</dbReference>
<feature type="compositionally biased region" description="Basic and acidic residues" evidence="6">
    <location>
        <begin position="402"/>
        <end position="415"/>
    </location>
</feature>
<dbReference type="CDD" id="cd05271">
    <property type="entry name" value="NDUFA9_like_SDR_a"/>
    <property type="match status" value="1"/>
</dbReference>
<evidence type="ECO:0000313" key="7">
    <source>
        <dbReference type="EMBL" id="CAK8679987.1"/>
    </source>
</evidence>
<sequence length="423" mass="48215">MRALLKQRQFGLSKFSKRCTAQVVVAVSQRQERHLHESYIPKGHGGRSSFSGVVATVFGCTGFVGHVVVNHLAAMGSNVMLPFRGTGERGQRLKMMGDLGQCLLREGFSIKQEDDTIRDLIEHSNCVINLIGSRIPVNHYNMDEVNVEWPKRLAQLVAEKGDGTRFIHLTNLNCHQEEGRNVSNILQQNYEAERAICEIYPASTIVRSANMHGFNDHYTHFFVDPRFSRFSYVGAYPVLYDGGHSTVVQPVSVSDAAEGIARVTRHPDAMGHTFEFVGPDRFTLHDMCEYIFSAAREECHPYNTIGPLDRSKAKWHQQIFHKFLEIYFRRLFKPTPFLPRFLDLLLRDNWVNFDYYKQLHLTDRTTGAPGLHELGVEPMVFEDKAFEYFASLHEDFVGRSGEEIPKTGPEMKEPVHGVPRLTT</sequence>
<name>A0ABP0FNH1_CLALP</name>
<dbReference type="SUPFAM" id="SSF51735">
    <property type="entry name" value="NAD(P)-binding Rossmann-fold domains"/>
    <property type="match status" value="1"/>
</dbReference>
<dbReference type="Gene3D" id="3.40.50.720">
    <property type="entry name" value="NAD(P)-binding Rossmann-like Domain"/>
    <property type="match status" value="1"/>
</dbReference>
<evidence type="ECO:0000256" key="6">
    <source>
        <dbReference type="SAM" id="MobiDB-lite"/>
    </source>
</evidence>
<evidence type="ECO:0000256" key="4">
    <source>
        <dbReference type="ARBA" id="ARBA00043145"/>
    </source>
</evidence>
<dbReference type="EMBL" id="CAWYQH010000068">
    <property type="protein sequence ID" value="CAK8679987.1"/>
    <property type="molecule type" value="Genomic_DNA"/>
</dbReference>
<reference evidence="7 8" key="1">
    <citation type="submission" date="2024-02" db="EMBL/GenBank/DDBJ databases">
        <authorList>
            <person name="Daric V."/>
            <person name="Darras S."/>
        </authorList>
    </citation>
    <scope>NUCLEOTIDE SEQUENCE [LARGE SCALE GENOMIC DNA]</scope>
</reference>
<protein>
    <recommendedName>
        <fullName evidence="2">NADH dehydrogenase [ubiquinone] 1 alpha subcomplex subunit 9, mitochondrial</fullName>
    </recommendedName>
    <alternativeName>
        <fullName evidence="4">Complex I-39kD</fullName>
    </alternativeName>
    <alternativeName>
        <fullName evidence="3">NADH-ubiquinone oxidoreductase 39 kDa subunit</fullName>
    </alternativeName>
</protein>
<dbReference type="Proteomes" id="UP001642483">
    <property type="component" value="Unassembled WGS sequence"/>
</dbReference>
<keyword evidence="8" id="KW-1185">Reference proteome</keyword>
<dbReference type="PANTHER" id="PTHR12126">
    <property type="entry name" value="NADH-UBIQUINONE OXIDOREDUCTASE 39 KDA SUBUNIT-RELATED"/>
    <property type="match status" value="1"/>
</dbReference>
<evidence type="ECO:0000313" key="8">
    <source>
        <dbReference type="Proteomes" id="UP001642483"/>
    </source>
</evidence>
<evidence type="ECO:0000256" key="5">
    <source>
        <dbReference type="ARBA" id="ARBA00046455"/>
    </source>
</evidence>
<feature type="region of interest" description="Disordered" evidence="6">
    <location>
        <begin position="402"/>
        <end position="423"/>
    </location>
</feature>
<proteinExistence type="inferred from homology"/>
<gene>
    <name evidence="7" type="ORF">CVLEPA_LOCUS10222</name>
</gene>
<evidence type="ECO:0000256" key="2">
    <source>
        <dbReference type="ARBA" id="ARBA00040720"/>
    </source>
</evidence>